<comment type="pathway">
    <text evidence="1">Cofactor biosynthesis; tetrahydrofolate biosynthesis; 2-amino-4-hydroxy-6-hydroxymethyl-7,8-dihydropteridine diphosphate from 7,8-dihydroneopterin triphosphate: step 4/4.</text>
</comment>
<keyword evidence="6" id="KW-0547">Nucleotide-binding</keyword>
<evidence type="ECO:0000256" key="2">
    <source>
        <dbReference type="ARBA" id="ARBA00005810"/>
    </source>
</evidence>
<dbReference type="EMBL" id="JACDQQ010002511">
    <property type="protein sequence ID" value="MBA0088472.1"/>
    <property type="molecule type" value="Genomic_DNA"/>
</dbReference>
<dbReference type="GO" id="GO:0046654">
    <property type="term" value="P:tetrahydrofolate biosynthetic process"/>
    <property type="evidence" value="ECO:0007669"/>
    <property type="project" value="UniProtKB-UniPathway"/>
</dbReference>
<dbReference type="GO" id="GO:0003848">
    <property type="term" value="F:2-amino-4-hydroxy-6-hydroxymethyldihydropteridine diphosphokinase activity"/>
    <property type="evidence" value="ECO:0007669"/>
    <property type="project" value="UniProtKB-EC"/>
</dbReference>
<evidence type="ECO:0000256" key="4">
    <source>
        <dbReference type="ARBA" id="ARBA00016218"/>
    </source>
</evidence>
<evidence type="ECO:0000256" key="1">
    <source>
        <dbReference type="ARBA" id="ARBA00005051"/>
    </source>
</evidence>
<reference evidence="14" key="1">
    <citation type="submission" date="2020-06" db="EMBL/GenBank/DDBJ databases">
        <title>Legume-microbial interactions unlock mineral nutrients during tropical forest succession.</title>
        <authorList>
            <person name="Epihov D.Z."/>
        </authorList>
    </citation>
    <scope>NUCLEOTIDE SEQUENCE [LARGE SCALE GENOMIC DNA]</scope>
    <source>
        <strain evidence="14">Pan2503</strain>
    </source>
</reference>
<keyword evidence="5 14" id="KW-0808">Transferase</keyword>
<dbReference type="AlphaFoldDB" id="A0A7V8T079"/>
<evidence type="ECO:0000256" key="8">
    <source>
        <dbReference type="ARBA" id="ARBA00022840"/>
    </source>
</evidence>
<keyword evidence="7" id="KW-0418">Kinase</keyword>
<evidence type="ECO:0000256" key="9">
    <source>
        <dbReference type="ARBA" id="ARBA00022909"/>
    </source>
</evidence>
<feature type="domain" description="7,8-dihydro-6-hydroxymethylpterin-pyrophosphokinase" evidence="13">
    <location>
        <begin position="5"/>
        <end position="132"/>
    </location>
</feature>
<evidence type="ECO:0000256" key="5">
    <source>
        <dbReference type="ARBA" id="ARBA00022679"/>
    </source>
</evidence>
<keyword evidence="15" id="KW-1185">Reference proteome</keyword>
<dbReference type="PANTHER" id="PTHR43071">
    <property type="entry name" value="2-AMINO-4-HYDROXY-6-HYDROXYMETHYLDIHYDROPTERIDINE PYROPHOSPHOKINASE"/>
    <property type="match status" value="1"/>
</dbReference>
<dbReference type="Proteomes" id="UP000567293">
    <property type="component" value="Unassembled WGS sequence"/>
</dbReference>
<comment type="caution">
    <text evidence="14">The sequence shown here is derived from an EMBL/GenBank/DDBJ whole genome shotgun (WGS) entry which is preliminary data.</text>
</comment>
<dbReference type="NCBIfam" id="TIGR01498">
    <property type="entry name" value="folK"/>
    <property type="match status" value="1"/>
</dbReference>
<dbReference type="Pfam" id="PF01288">
    <property type="entry name" value="HPPK"/>
    <property type="match status" value="1"/>
</dbReference>
<accession>A0A7V8T079</accession>
<dbReference type="GO" id="GO:0005524">
    <property type="term" value="F:ATP binding"/>
    <property type="evidence" value="ECO:0007669"/>
    <property type="project" value="UniProtKB-KW"/>
</dbReference>
<keyword evidence="8" id="KW-0067">ATP-binding</keyword>
<organism evidence="14 15">
    <name type="scientific">Candidatus Acidiferrum panamense</name>
    <dbReference type="NCBI Taxonomy" id="2741543"/>
    <lineage>
        <taxon>Bacteria</taxon>
        <taxon>Pseudomonadati</taxon>
        <taxon>Acidobacteriota</taxon>
        <taxon>Terriglobia</taxon>
        <taxon>Candidatus Acidiferrales</taxon>
        <taxon>Candidatus Acidiferrum</taxon>
    </lineage>
</organism>
<evidence type="ECO:0000256" key="10">
    <source>
        <dbReference type="ARBA" id="ARBA00029409"/>
    </source>
</evidence>
<evidence type="ECO:0000259" key="13">
    <source>
        <dbReference type="Pfam" id="PF01288"/>
    </source>
</evidence>
<evidence type="ECO:0000256" key="7">
    <source>
        <dbReference type="ARBA" id="ARBA00022777"/>
    </source>
</evidence>
<protein>
    <recommendedName>
        <fullName evidence="4">2-amino-4-hydroxy-6-hydroxymethyldihydropteridine pyrophosphokinase</fullName>
        <ecNumber evidence="3">2.7.6.3</ecNumber>
    </recommendedName>
    <alternativeName>
        <fullName evidence="11">6-hydroxymethyl-7,8-dihydropterin pyrophosphokinase</fullName>
    </alternativeName>
    <alternativeName>
        <fullName evidence="12">7,8-dihydro-6-hydroxymethylpterin-pyrophosphokinase</fullName>
    </alternativeName>
</protein>
<comment type="similarity">
    <text evidence="2">Belongs to the HPPK family.</text>
</comment>
<evidence type="ECO:0000256" key="12">
    <source>
        <dbReference type="ARBA" id="ARBA00033413"/>
    </source>
</evidence>
<gene>
    <name evidence="14" type="primary">folK</name>
    <name evidence="14" type="ORF">HRJ53_26095</name>
</gene>
<dbReference type="InterPro" id="IPR000550">
    <property type="entry name" value="Hppk"/>
</dbReference>
<dbReference type="Gene3D" id="3.30.70.560">
    <property type="entry name" value="7,8-Dihydro-6-hydroxymethylpterin-pyrophosphokinase HPPK"/>
    <property type="match status" value="1"/>
</dbReference>
<dbReference type="EC" id="2.7.6.3" evidence="3"/>
<evidence type="ECO:0000313" key="15">
    <source>
        <dbReference type="Proteomes" id="UP000567293"/>
    </source>
</evidence>
<evidence type="ECO:0000256" key="11">
    <source>
        <dbReference type="ARBA" id="ARBA00029766"/>
    </source>
</evidence>
<evidence type="ECO:0000256" key="6">
    <source>
        <dbReference type="ARBA" id="ARBA00022741"/>
    </source>
</evidence>
<proteinExistence type="inferred from homology"/>
<sequence length="167" mass="18681">MKTVYLALGSNIGDRCRHLQAALGKLEAPDLRILRVSSLYETAPVGFTAQHWFYNLVVEAETEMFPLQLLTRIAKIELALGRVRTIPNGPRTLDIDILLYGRAVVHSVKLEIPHPRMAERRFVLAPLAELAPDLRHPVTHQAIRVMLDAAPEQAVRRLDLRLGSPAA</sequence>
<dbReference type="GO" id="GO:0046656">
    <property type="term" value="P:folic acid biosynthetic process"/>
    <property type="evidence" value="ECO:0007669"/>
    <property type="project" value="UniProtKB-KW"/>
</dbReference>
<dbReference type="SUPFAM" id="SSF55083">
    <property type="entry name" value="6-hydroxymethyl-7,8-dihydropterin pyrophosphokinase, HPPK"/>
    <property type="match status" value="1"/>
</dbReference>
<dbReference type="CDD" id="cd00483">
    <property type="entry name" value="HPPK"/>
    <property type="match status" value="1"/>
</dbReference>
<name>A0A7V8T079_9BACT</name>
<keyword evidence="9" id="KW-0289">Folate biosynthesis</keyword>
<evidence type="ECO:0000313" key="14">
    <source>
        <dbReference type="EMBL" id="MBA0088472.1"/>
    </source>
</evidence>
<dbReference type="InterPro" id="IPR035907">
    <property type="entry name" value="Hppk_sf"/>
</dbReference>
<dbReference type="UniPathway" id="UPA00077">
    <property type="reaction ID" value="UER00155"/>
</dbReference>
<comment type="function">
    <text evidence="10">Catalyzes the transfer of pyrophosphate from adenosine triphosphate (ATP) to 6-hydroxymethyl-7,8-dihydropterin, an enzymatic step in folate biosynthesis pathway.</text>
</comment>
<dbReference type="GO" id="GO:0016301">
    <property type="term" value="F:kinase activity"/>
    <property type="evidence" value="ECO:0007669"/>
    <property type="project" value="UniProtKB-KW"/>
</dbReference>
<evidence type="ECO:0000256" key="3">
    <source>
        <dbReference type="ARBA" id="ARBA00013253"/>
    </source>
</evidence>
<dbReference type="PANTHER" id="PTHR43071:SF1">
    <property type="entry name" value="2-AMINO-4-HYDROXY-6-HYDROXYMETHYLDIHYDROPTERIDINE PYROPHOSPHOKINASE"/>
    <property type="match status" value="1"/>
</dbReference>